<dbReference type="EMBL" id="MHMQ01000012">
    <property type="protein sequence ID" value="OGZ30879.1"/>
    <property type="molecule type" value="Genomic_DNA"/>
</dbReference>
<keyword evidence="1" id="KW-1133">Transmembrane helix</keyword>
<comment type="caution">
    <text evidence="2">The sequence shown here is derived from an EMBL/GenBank/DDBJ whole genome shotgun (WGS) entry which is preliminary data.</text>
</comment>
<feature type="transmembrane region" description="Helical" evidence="1">
    <location>
        <begin position="43"/>
        <end position="66"/>
    </location>
</feature>
<dbReference type="AlphaFoldDB" id="A0A1G2EYK1"/>
<dbReference type="Proteomes" id="UP000177486">
    <property type="component" value="Unassembled WGS sequence"/>
</dbReference>
<evidence type="ECO:0000256" key="1">
    <source>
        <dbReference type="SAM" id="Phobius"/>
    </source>
</evidence>
<evidence type="ECO:0000313" key="2">
    <source>
        <dbReference type="EMBL" id="OGZ30879.1"/>
    </source>
</evidence>
<organism evidence="2 3">
    <name type="scientific">Candidatus Niyogibacteria bacterium RIFCSPLOWO2_01_FULL_45_48</name>
    <dbReference type="NCBI Taxonomy" id="1801724"/>
    <lineage>
        <taxon>Bacteria</taxon>
        <taxon>Candidatus Niyogiibacteriota</taxon>
    </lineage>
</organism>
<sequence>MEVNIKIIAVFAHFAFLFVYGLLVWALLWHYKKYSLPKDRARWIWGIFIFFAVIFALTATILLFAVPWDEIISQ</sequence>
<name>A0A1G2EYK1_9BACT</name>
<gene>
    <name evidence="2" type="ORF">A2931_01405</name>
</gene>
<proteinExistence type="predicted"/>
<feature type="transmembrane region" description="Helical" evidence="1">
    <location>
        <begin position="7"/>
        <end position="31"/>
    </location>
</feature>
<keyword evidence="1" id="KW-0472">Membrane</keyword>
<keyword evidence="1" id="KW-0812">Transmembrane</keyword>
<evidence type="ECO:0000313" key="3">
    <source>
        <dbReference type="Proteomes" id="UP000177486"/>
    </source>
</evidence>
<reference evidence="2 3" key="1">
    <citation type="journal article" date="2016" name="Nat. Commun.">
        <title>Thousands of microbial genomes shed light on interconnected biogeochemical processes in an aquifer system.</title>
        <authorList>
            <person name="Anantharaman K."/>
            <person name="Brown C.T."/>
            <person name="Hug L.A."/>
            <person name="Sharon I."/>
            <person name="Castelle C.J."/>
            <person name="Probst A.J."/>
            <person name="Thomas B.C."/>
            <person name="Singh A."/>
            <person name="Wilkins M.J."/>
            <person name="Karaoz U."/>
            <person name="Brodie E.L."/>
            <person name="Williams K.H."/>
            <person name="Hubbard S.S."/>
            <person name="Banfield J.F."/>
        </authorList>
    </citation>
    <scope>NUCLEOTIDE SEQUENCE [LARGE SCALE GENOMIC DNA]</scope>
</reference>
<accession>A0A1G2EYK1</accession>
<protein>
    <submittedName>
        <fullName evidence="2">Uncharacterized protein</fullName>
    </submittedName>
</protein>